<dbReference type="Proteomes" id="UP000885936">
    <property type="component" value="Unassembled WGS sequence"/>
</dbReference>
<dbReference type="GO" id="GO:0006508">
    <property type="term" value="P:proteolysis"/>
    <property type="evidence" value="ECO:0007669"/>
    <property type="project" value="UniProtKB-KW"/>
</dbReference>
<keyword evidence="1" id="KW-0378">Hydrolase</keyword>
<accession>A0A7J2RZD0</accession>
<dbReference type="Pfam" id="PF01136">
    <property type="entry name" value="Peptidase_U32"/>
    <property type="match status" value="1"/>
</dbReference>
<dbReference type="GO" id="GO:0008233">
    <property type="term" value="F:peptidase activity"/>
    <property type="evidence" value="ECO:0007669"/>
    <property type="project" value="UniProtKB-KW"/>
</dbReference>
<comment type="caution">
    <text evidence="1">The sequence shown here is derived from an EMBL/GenBank/DDBJ whole genome shotgun (WGS) entry which is preliminary data.</text>
</comment>
<dbReference type="AlphaFoldDB" id="A0A7J2RZD0"/>
<sequence>MLIFISFYNKSSLMRLSVVYRDTIDVDSIRRIVDLGVHEIMIDATRGLGVIREAASITDEIGVPLNVLMDSSCFGASHLIPGGYETYHGYLERLEMMGVGAVTLTEAYLIDMVKNEFTMDVVASNILSVTTIAKARYLEGLGVDRIILDPDINHDLELLCRIKETVSCDLILLVNEGCIKGCPFKNAHNNLISHLEGAKPVPKIESDYYSTWCISKKRNNPILIHDSGWIKPEDIEKYIDIGFDNFMIGAYRGRCPLNWTLSVVEAYRSRRFEGDPVNILTTPLEGRDA</sequence>
<name>A0A7J2RZD0_9EURY</name>
<gene>
    <name evidence="1" type="ORF">ENI32_01615</name>
</gene>
<dbReference type="InterPro" id="IPR011060">
    <property type="entry name" value="RibuloseP-bd_barrel"/>
</dbReference>
<reference evidence="1" key="1">
    <citation type="journal article" date="2020" name="mSystems">
        <title>Genome- and Community-Level Interaction Insights into Carbon Utilization and Element Cycling Functions of Hydrothermarchaeota in Hydrothermal Sediment.</title>
        <authorList>
            <person name="Zhou Z."/>
            <person name="Liu Y."/>
            <person name="Xu W."/>
            <person name="Pan J."/>
            <person name="Luo Z.H."/>
            <person name="Li M."/>
        </authorList>
    </citation>
    <scope>NUCLEOTIDE SEQUENCE [LARGE SCALE GENOMIC DNA]</scope>
    <source>
        <strain evidence="1">HyVt-386</strain>
    </source>
</reference>
<dbReference type="InterPro" id="IPR001539">
    <property type="entry name" value="Peptidase_U32"/>
</dbReference>
<evidence type="ECO:0000313" key="1">
    <source>
        <dbReference type="EMBL" id="HEC56573.1"/>
    </source>
</evidence>
<organism evidence="1">
    <name type="scientific">Candidatus Syntropharchaeum butanivorans</name>
    <dbReference type="NCBI Taxonomy" id="1839936"/>
    <lineage>
        <taxon>Archaea</taxon>
        <taxon>Methanobacteriati</taxon>
        <taxon>Methanobacteriota</taxon>
        <taxon>Stenosarchaea group</taxon>
        <taxon>Methanomicrobia</taxon>
        <taxon>Methanosarcinales</taxon>
        <taxon>ANME-2 cluster</taxon>
        <taxon>Candidatus Syntropharchaeum</taxon>
    </lineage>
</organism>
<protein>
    <submittedName>
        <fullName evidence="1">Protease</fullName>
    </submittedName>
</protein>
<proteinExistence type="predicted"/>
<keyword evidence="1" id="KW-0645">Protease</keyword>
<dbReference type="EMBL" id="DRIE01000026">
    <property type="protein sequence ID" value="HEC56573.1"/>
    <property type="molecule type" value="Genomic_DNA"/>
</dbReference>
<dbReference type="SUPFAM" id="SSF51366">
    <property type="entry name" value="Ribulose-phoshate binding barrel"/>
    <property type="match status" value="1"/>
</dbReference>